<keyword evidence="3" id="KW-1185">Reference proteome</keyword>
<proteinExistence type="predicted"/>
<dbReference type="OrthoDB" id="4036043at2759"/>
<protein>
    <submittedName>
        <fullName evidence="2">LAFE_0B03884g1_1</fullName>
    </submittedName>
</protein>
<accession>A0A1G4M7N2</accession>
<gene>
    <name evidence="2" type="ORF">LAFE_0B03884G</name>
</gene>
<name>A0A1G4M7N2_LACFM</name>
<feature type="region of interest" description="Disordered" evidence="1">
    <location>
        <begin position="1"/>
        <end position="42"/>
    </location>
</feature>
<sequence length="186" mass="20522">MAARKRASVQAITPEEPPTAPPAAKLEDSARAPARGGEPCGLDATRSLESALAEAIAALERDAPLDRRALAALLNRSLTAISHWSLQAQLSQLENRAAWDSRLAVENNLIKKEVEFFRNRCLNERRLSAAAPAAAEKRVAKARAKKPEQPSLLRLVENNKPHPRMRRSSDNPSANEFVRVFHLEKL</sequence>
<dbReference type="Proteomes" id="UP000190831">
    <property type="component" value="Chromosome B"/>
</dbReference>
<dbReference type="EMBL" id="LT598489">
    <property type="protein sequence ID" value="SCV99850.1"/>
    <property type="molecule type" value="Genomic_DNA"/>
</dbReference>
<organism evidence="2 3">
    <name type="scientific">Lachancea fermentati</name>
    <name type="common">Zygosaccharomyces fermentati</name>
    <dbReference type="NCBI Taxonomy" id="4955"/>
    <lineage>
        <taxon>Eukaryota</taxon>
        <taxon>Fungi</taxon>
        <taxon>Dikarya</taxon>
        <taxon>Ascomycota</taxon>
        <taxon>Saccharomycotina</taxon>
        <taxon>Saccharomycetes</taxon>
        <taxon>Saccharomycetales</taxon>
        <taxon>Saccharomycetaceae</taxon>
        <taxon>Lachancea</taxon>
    </lineage>
</organism>
<evidence type="ECO:0000313" key="3">
    <source>
        <dbReference type="Proteomes" id="UP000190831"/>
    </source>
</evidence>
<evidence type="ECO:0000256" key="1">
    <source>
        <dbReference type="SAM" id="MobiDB-lite"/>
    </source>
</evidence>
<reference evidence="3" key="1">
    <citation type="submission" date="2016-03" db="EMBL/GenBank/DDBJ databases">
        <authorList>
            <person name="Devillers H."/>
        </authorList>
    </citation>
    <scope>NUCLEOTIDE SEQUENCE [LARGE SCALE GENOMIC DNA]</scope>
</reference>
<evidence type="ECO:0000313" key="2">
    <source>
        <dbReference type="EMBL" id="SCV99850.1"/>
    </source>
</evidence>
<dbReference type="AlphaFoldDB" id="A0A1G4M7N2"/>